<evidence type="ECO:0000313" key="4">
    <source>
        <dbReference type="EMBL" id="ANY81586.1"/>
    </source>
</evidence>
<organism evidence="4">
    <name type="scientific">Microvirga ossetica</name>
    <dbReference type="NCBI Taxonomy" id="1882682"/>
    <lineage>
        <taxon>Bacteria</taxon>
        <taxon>Pseudomonadati</taxon>
        <taxon>Pseudomonadota</taxon>
        <taxon>Alphaproteobacteria</taxon>
        <taxon>Hyphomicrobiales</taxon>
        <taxon>Methylobacteriaceae</taxon>
        <taxon>Microvirga</taxon>
    </lineage>
</organism>
<dbReference type="Gene3D" id="3.40.50.1000">
    <property type="entry name" value="HAD superfamily/HAD-like"/>
    <property type="match status" value="1"/>
</dbReference>
<dbReference type="InterPro" id="IPR023198">
    <property type="entry name" value="PGP-like_dom2"/>
</dbReference>
<dbReference type="SFLD" id="SFLDS00003">
    <property type="entry name" value="Haloacid_Dehalogenase"/>
    <property type="match status" value="1"/>
</dbReference>
<comment type="similarity">
    <text evidence="1 3">Belongs to the HAD-like hydrolase superfamily. S-2-haloalkanoic acid dehalogenase family.</text>
</comment>
<dbReference type="OrthoDB" id="7989657at2"/>
<dbReference type="RefSeq" id="WP_099512631.1">
    <property type="nucleotide sequence ID" value="NZ_CP016616.1"/>
</dbReference>
<dbReference type="SUPFAM" id="SSF56784">
    <property type="entry name" value="HAD-like"/>
    <property type="match status" value="1"/>
</dbReference>
<dbReference type="CDD" id="cd02588">
    <property type="entry name" value="HAD_L2-DEX"/>
    <property type="match status" value="1"/>
</dbReference>
<name>A0A1B2ENM4_9HYPH</name>
<dbReference type="KEGG" id="moc:BB934_04840"/>
<dbReference type="EMBL" id="CP016616">
    <property type="protein sequence ID" value="ANY81586.1"/>
    <property type="molecule type" value="Genomic_DNA"/>
</dbReference>
<dbReference type="SFLD" id="SFLDG01129">
    <property type="entry name" value="C1.5:_HAD__Beta-PGM__Phosphata"/>
    <property type="match status" value="1"/>
</dbReference>
<dbReference type="Gene3D" id="1.10.150.240">
    <property type="entry name" value="Putative phosphatase, domain 2"/>
    <property type="match status" value="1"/>
</dbReference>
<dbReference type="PRINTS" id="PR00413">
    <property type="entry name" value="HADHALOGNASE"/>
</dbReference>
<gene>
    <name evidence="4" type="ORF">BB934_04840</name>
</gene>
<comment type="catalytic activity">
    <reaction evidence="3">
        <text>an (S)-2-haloacid + H2O = a (2R)-2-hydroxycarboxylate + a halide anion + H(+)</text>
        <dbReference type="Rhea" id="RHEA:11192"/>
        <dbReference type="ChEBI" id="CHEBI:15377"/>
        <dbReference type="ChEBI" id="CHEBI:15378"/>
        <dbReference type="ChEBI" id="CHEBI:16042"/>
        <dbReference type="ChEBI" id="CHEBI:58314"/>
        <dbReference type="ChEBI" id="CHEBI:137405"/>
        <dbReference type="EC" id="3.8.1.2"/>
    </reaction>
</comment>
<keyword evidence="2 3" id="KW-0378">Hydrolase</keyword>
<evidence type="ECO:0000256" key="3">
    <source>
        <dbReference type="RuleBase" id="RU368077"/>
    </source>
</evidence>
<proteinExistence type="inferred from homology"/>
<protein>
    <recommendedName>
        <fullName evidence="3">(S)-2-haloacid dehalogenase</fullName>
        <ecNumber evidence="3">3.8.1.2</ecNumber>
    </recommendedName>
    <alternativeName>
        <fullName evidence="3">2-haloalkanoic acid dehalogenase</fullName>
    </alternativeName>
    <alternativeName>
        <fullName evidence="3">Halocarboxylic acid halidohydrolase</fullName>
    </alternativeName>
    <alternativeName>
        <fullName evidence="3">L-2-haloacid dehalogenase</fullName>
    </alternativeName>
</protein>
<dbReference type="InterPro" id="IPR006439">
    <property type="entry name" value="HAD-SF_hydro_IA"/>
</dbReference>
<dbReference type="SFLD" id="SFLDF00045">
    <property type="entry name" value="2-haloacid_dehalogenase"/>
    <property type="match status" value="1"/>
</dbReference>
<dbReference type="InterPro" id="IPR023214">
    <property type="entry name" value="HAD_sf"/>
</dbReference>
<sequence length="226" mass="24404">MLASAIVPAHARAVIFDAYGTLFDVHSAVGRHMAAVGPDAARLSETWRAKQLEYSWVLSLAGRYEPFWTLTERALDYAFARFPQIDRAIGPLLLDAYRSLDAYPDVAKTLQALKARGLRTGILSNGDPGMLNAAVGSAGLAGDLDAILSVDAARVFKTSPRTYDLVLRSLPVVANEVVFVSSNRWDIAGAAAFGFIPVWVNRLGLPDEYVELSPSAVIASLDELAR</sequence>
<dbReference type="InterPro" id="IPR051540">
    <property type="entry name" value="S-2-haloacid_dehalogenase"/>
</dbReference>
<evidence type="ECO:0000256" key="1">
    <source>
        <dbReference type="ARBA" id="ARBA00008106"/>
    </source>
</evidence>
<dbReference type="PANTHER" id="PTHR43316:SF3">
    <property type="entry name" value="HALOACID DEHALOGENASE, TYPE II (AFU_ORTHOLOGUE AFUA_2G07750)-RELATED"/>
    <property type="match status" value="1"/>
</dbReference>
<accession>A0A1B2ENM4</accession>
<reference evidence="4" key="1">
    <citation type="submission" date="2016-07" db="EMBL/GenBank/DDBJ databases">
        <title>Microvirga ossetica sp. nov. a new species of rhizobia isolated from root nodules of the legume species Vicia alpestris Steven originated from North Ossetia region in the Caucasus.</title>
        <authorList>
            <person name="Safronova V.I."/>
            <person name="Kuznetsova I.G."/>
            <person name="Sazanova A.L."/>
            <person name="Belimov A."/>
            <person name="Andronov E."/>
            <person name="Osledkin Y.S."/>
            <person name="Onishchuk O.P."/>
            <person name="Kurchak O.N."/>
            <person name="Shaposhnikov A.I."/>
            <person name="Willems A."/>
            <person name="Tikhonovich I.A."/>
        </authorList>
    </citation>
    <scope>NUCLEOTIDE SEQUENCE [LARGE SCALE GENOMIC DNA]</scope>
    <source>
        <strain evidence="4">V5/3M</strain>
    </source>
</reference>
<dbReference type="AlphaFoldDB" id="A0A1B2ENM4"/>
<evidence type="ECO:0000256" key="2">
    <source>
        <dbReference type="ARBA" id="ARBA00022801"/>
    </source>
</evidence>
<dbReference type="InterPro" id="IPR036412">
    <property type="entry name" value="HAD-like_sf"/>
</dbReference>
<dbReference type="EC" id="3.8.1.2" evidence="3"/>
<dbReference type="NCBIfam" id="TIGR01493">
    <property type="entry name" value="HAD-SF-IA-v2"/>
    <property type="match status" value="1"/>
</dbReference>
<comment type="function">
    <text evidence="3">Catalyzes the hydrolytic dehalogenation of small (S)-2-haloalkanoic acids to yield the corresponding (R)-2-hydroxyalkanoic acids.</text>
</comment>
<dbReference type="InterPro" id="IPR006328">
    <property type="entry name" value="2-HAD"/>
</dbReference>
<dbReference type="GO" id="GO:0018784">
    <property type="term" value="F:(S)-2-haloacid dehalogenase activity"/>
    <property type="evidence" value="ECO:0007669"/>
    <property type="project" value="UniProtKB-UniRule"/>
</dbReference>
<dbReference type="PANTHER" id="PTHR43316">
    <property type="entry name" value="HYDROLASE, HALOACID DELAHOGENASE-RELATED"/>
    <property type="match status" value="1"/>
</dbReference>
<dbReference type="Pfam" id="PF00702">
    <property type="entry name" value="Hydrolase"/>
    <property type="match status" value="1"/>
</dbReference>
<dbReference type="NCBIfam" id="TIGR01428">
    <property type="entry name" value="HAD_type_II"/>
    <property type="match status" value="1"/>
</dbReference>
<dbReference type="SFLD" id="SFLDG01135">
    <property type="entry name" value="C1.5.6:_HAD__Beta-PGM__Phospha"/>
    <property type="match status" value="1"/>
</dbReference>